<name>A0A3L7A2A7_9MICO</name>
<evidence type="ECO:0000256" key="2">
    <source>
        <dbReference type="ARBA" id="ARBA00022801"/>
    </source>
</evidence>
<dbReference type="Proteomes" id="UP000272503">
    <property type="component" value="Unassembled WGS sequence"/>
</dbReference>
<keyword evidence="3" id="KW-1133">Transmembrane helix</keyword>
<dbReference type="InterPro" id="IPR000667">
    <property type="entry name" value="Peptidase_S13"/>
</dbReference>
<comment type="similarity">
    <text evidence="1">Belongs to the peptidase S13 family.</text>
</comment>
<dbReference type="PRINTS" id="PR00922">
    <property type="entry name" value="DADACBPTASE3"/>
</dbReference>
<evidence type="ECO:0000256" key="1">
    <source>
        <dbReference type="ARBA" id="ARBA00006096"/>
    </source>
</evidence>
<keyword evidence="3" id="KW-0812">Transmembrane</keyword>
<dbReference type="Pfam" id="PF02113">
    <property type="entry name" value="Peptidase_S13"/>
    <property type="match status" value="2"/>
</dbReference>
<keyword evidence="5" id="KW-1185">Reference proteome</keyword>
<dbReference type="RefSeq" id="WP_121649537.1">
    <property type="nucleotide sequence ID" value="NZ_RCUX01000012.1"/>
</dbReference>
<dbReference type="SUPFAM" id="SSF56601">
    <property type="entry name" value="beta-lactamase/transpeptidase-like"/>
    <property type="match status" value="1"/>
</dbReference>
<keyword evidence="3" id="KW-0472">Membrane</keyword>
<dbReference type="GO" id="GO:0006508">
    <property type="term" value="P:proteolysis"/>
    <property type="evidence" value="ECO:0007669"/>
    <property type="project" value="InterPro"/>
</dbReference>
<accession>A0A3L7A2A7</accession>
<dbReference type="PANTHER" id="PTHR30023">
    <property type="entry name" value="D-ALANYL-D-ALANINE CARBOXYPEPTIDASE"/>
    <property type="match status" value="1"/>
</dbReference>
<dbReference type="EMBL" id="RCUX01000012">
    <property type="protein sequence ID" value="RLP74150.1"/>
    <property type="molecule type" value="Genomic_DNA"/>
</dbReference>
<evidence type="ECO:0000313" key="4">
    <source>
        <dbReference type="EMBL" id="RLP74150.1"/>
    </source>
</evidence>
<dbReference type="EC" id="3.4.16.4" evidence="4"/>
<protein>
    <submittedName>
        <fullName evidence="4">D-alanyl-D-alanine carboxypeptidase/D-alanyl-D-alanine-endopeptidase</fullName>
        <ecNumber evidence="4">3.4.16.4</ecNumber>
    </submittedName>
</protein>
<dbReference type="GO" id="GO:0009002">
    <property type="term" value="F:serine-type D-Ala-D-Ala carboxypeptidase activity"/>
    <property type="evidence" value="ECO:0007669"/>
    <property type="project" value="UniProtKB-EC"/>
</dbReference>
<dbReference type="GO" id="GO:0000270">
    <property type="term" value="P:peptidoglycan metabolic process"/>
    <property type="evidence" value="ECO:0007669"/>
    <property type="project" value="TreeGrafter"/>
</dbReference>
<keyword evidence="4" id="KW-0645">Protease</keyword>
<evidence type="ECO:0000313" key="5">
    <source>
        <dbReference type="Proteomes" id="UP000272503"/>
    </source>
</evidence>
<gene>
    <name evidence="4" type="primary">dacB</name>
    <name evidence="4" type="ORF">D9V32_14010</name>
</gene>
<dbReference type="InterPro" id="IPR012338">
    <property type="entry name" value="Beta-lactam/transpept-like"/>
</dbReference>
<sequence>MDDQQPDRVNQTAATTPSTTWWRRPSSLGILGGALALVVIAAGFAVGSAARTPAAVSAVPASSEPSVSPSAEIPVRPVPQQAIPAAARTCSVESLTHDPRLGTFQAQVYNVATGEILFERDPDTPRATASSMKILTAAAALHVLGPDYRASTRVVAGPDASTIVLVGGGDLTLSRLPSGTEPVYTGAAHLDELAKKVTAARKAAGISEPVRRILLDSTYFGGPTWDQSWPATERQAGWLSHITALQVDADRADPKAFLSPRGEDPIGRAGAAFAGYFPGATAAVGTATTGATELASVQSAPLSTLIPLMLVPSDNTLAEMLGRQVAIKMGTGNTMAAVSQAIPEALKTYGLDTSALTIADTSGMSPNNAVPPAYLASLYLKVEAREANLGYIRDGLAVAGQTGTLGYSNRFTGANAVARGHIVGKTGSITRAYTLGGFIDAADGGTLAFVIYATGRVSESARQGIDTVATGFYRCGNGLSNH</sequence>
<keyword evidence="2 4" id="KW-0378">Hydrolase</keyword>
<dbReference type="NCBIfam" id="TIGR00666">
    <property type="entry name" value="PBP4"/>
    <property type="match status" value="1"/>
</dbReference>
<reference evidence="4 5" key="1">
    <citation type="submission" date="2018-10" db="EMBL/GenBank/DDBJ databases">
        <authorList>
            <person name="Li J."/>
        </authorList>
    </citation>
    <scope>NUCLEOTIDE SEQUENCE [LARGE SCALE GENOMIC DNA]</scope>
    <source>
        <strain evidence="4 5">IF 016277</strain>
    </source>
</reference>
<comment type="caution">
    <text evidence="4">The sequence shown here is derived from an EMBL/GenBank/DDBJ whole genome shotgun (WGS) entry which is preliminary data.</text>
</comment>
<proteinExistence type="inferred from homology"/>
<keyword evidence="4" id="KW-0121">Carboxypeptidase</keyword>
<organism evidence="4 5">
    <name type="scientific">Mycetocola tolaasinivorans</name>
    <dbReference type="NCBI Taxonomy" id="76635"/>
    <lineage>
        <taxon>Bacteria</taxon>
        <taxon>Bacillati</taxon>
        <taxon>Actinomycetota</taxon>
        <taxon>Actinomycetes</taxon>
        <taxon>Micrococcales</taxon>
        <taxon>Microbacteriaceae</taxon>
        <taxon>Mycetocola</taxon>
    </lineage>
</organism>
<dbReference type="PANTHER" id="PTHR30023:SF0">
    <property type="entry name" value="PENICILLIN-SENSITIVE CARBOXYPEPTIDASE A"/>
    <property type="match status" value="1"/>
</dbReference>
<feature type="transmembrane region" description="Helical" evidence="3">
    <location>
        <begin position="28"/>
        <end position="50"/>
    </location>
</feature>
<dbReference type="Gene3D" id="3.40.710.10">
    <property type="entry name" value="DD-peptidase/beta-lactamase superfamily"/>
    <property type="match status" value="2"/>
</dbReference>
<dbReference type="OrthoDB" id="56883at2"/>
<dbReference type="AlphaFoldDB" id="A0A3L7A2A7"/>
<evidence type="ECO:0000256" key="3">
    <source>
        <dbReference type="SAM" id="Phobius"/>
    </source>
</evidence>